<keyword evidence="2" id="KW-1185">Reference proteome</keyword>
<organism evidence="1 2">
    <name type="scientific">Mytilus coruscus</name>
    <name type="common">Sea mussel</name>
    <dbReference type="NCBI Taxonomy" id="42192"/>
    <lineage>
        <taxon>Eukaryota</taxon>
        <taxon>Metazoa</taxon>
        <taxon>Spiralia</taxon>
        <taxon>Lophotrochozoa</taxon>
        <taxon>Mollusca</taxon>
        <taxon>Bivalvia</taxon>
        <taxon>Autobranchia</taxon>
        <taxon>Pteriomorphia</taxon>
        <taxon>Mytilida</taxon>
        <taxon>Mytiloidea</taxon>
        <taxon>Mytilidae</taxon>
        <taxon>Mytilinae</taxon>
        <taxon>Mytilus</taxon>
    </lineage>
</organism>
<dbReference type="PANTHER" id="PTHR24024">
    <property type="entry name" value="PULMONARY SURFACTANT-ASSOCIATED PROTEIN A"/>
    <property type="match status" value="1"/>
</dbReference>
<evidence type="ECO:0000313" key="1">
    <source>
        <dbReference type="EMBL" id="CAC5426756.1"/>
    </source>
</evidence>
<evidence type="ECO:0008006" key="3">
    <source>
        <dbReference type="Google" id="ProtNLM"/>
    </source>
</evidence>
<proteinExistence type="predicted"/>
<dbReference type="Proteomes" id="UP000507470">
    <property type="component" value="Unassembled WGS sequence"/>
</dbReference>
<sequence>MLFLVGITGGKSYSVIGSGVDMLCLPHDPESAPADFPTSVFDHRAGKIWGSEYQFTYKNVAVDDTVPCAVCKVRAATSTLMIPAKRSCPLNWTLQYKGVIATGNDKEYASEFVCIDENPEYFEGTRMNNFDGRTLYPISAQCGSLPCPPYKQDQYIACVVCSL</sequence>
<protein>
    <recommendedName>
        <fullName evidence="3">Short-chain collagen C4-like</fullName>
    </recommendedName>
</protein>
<dbReference type="OrthoDB" id="6086925at2759"/>
<gene>
    <name evidence="1" type="ORF">MCOR_58438</name>
</gene>
<name>A0A6J8F4Y0_MYTCO</name>
<dbReference type="PANTHER" id="PTHR24024:SF18">
    <property type="entry name" value="SHORT-CHAIN COLLAGEN C4-LIKE"/>
    <property type="match status" value="1"/>
</dbReference>
<dbReference type="AlphaFoldDB" id="A0A6J8F4Y0"/>
<evidence type="ECO:0000313" key="2">
    <source>
        <dbReference type="Proteomes" id="UP000507470"/>
    </source>
</evidence>
<accession>A0A6J8F4Y0</accession>
<dbReference type="GO" id="GO:0005615">
    <property type="term" value="C:extracellular space"/>
    <property type="evidence" value="ECO:0007669"/>
    <property type="project" value="TreeGrafter"/>
</dbReference>
<reference evidence="1 2" key="1">
    <citation type="submission" date="2020-06" db="EMBL/GenBank/DDBJ databases">
        <authorList>
            <person name="Li R."/>
            <person name="Bekaert M."/>
        </authorList>
    </citation>
    <scope>NUCLEOTIDE SEQUENCE [LARGE SCALE GENOMIC DNA]</scope>
    <source>
        <strain evidence="2">wild</strain>
    </source>
</reference>
<dbReference type="InterPro" id="IPR051077">
    <property type="entry name" value="Ca-dependent_lectin"/>
</dbReference>
<dbReference type="EMBL" id="CACVKT020010454">
    <property type="protein sequence ID" value="CAC5426756.1"/>
    <property type="molecule type" value="Genomic_DNA"/>
</dbReference>